<name>A0ABV8GMT5_9ACTN</name>
<organism evidence="1 2">
    <name type="scientific">Nonomuraea purpurea</name>
    <dbReference type="NCBI Taxonomy" id="1849276"/>
    <lineage>
        <taxon>Bacteria</taxon>
        <taxon>Bacillati</taxon>
        <taxon>Actinomycetota</taxon>
        <taxon>Actinomycetes</taxon>
        <taxon>Streptosporangiales</taxon>
        <taxon>Streptosporangiaceae</taxon>
        <taxon>Nonomuraea</taxon>
    </lineage>
</organism>
<proteinExistence type="predicted"/>
<gene>
    <name evidence="1" type="ORF">ACFOY2_43805</name>
</gene>
<dbReference type="RefSeq" id="WP_379534063.1">
    <property type="nucleotide sequence ID" value="NZ_JBHSBI010000033.1"/>
</dbReference>
<dbReference type="EMBL" id="JBHSBI010000033">
    <property type="protein sequence ID" value="MFC4014215.1"/>
    <property type="molecule type" value="Genomic_DNA"/>
</dbReference>
<evidence type="ECO:0000313" key="2">
    <source>
        <dbReference type="Proteomes" id="UP001595851"/>
    </source>
</evidence>
<accession>A0ABV8GMT5</accession>
<protein>
    <submittedName>
        <fullName evidence="1">Uncharacterized protein</fullName>
    </submittedName>
</protein>
<sequence length="105" mass="11473">MIAAGTFVPVLSGTAREVVRCQRRCSPRSNWSSCARSRRISAYRDAGYFDRNVRTIEVLIDRAALDQLLERLADVPTPSGATPHQIGVPAQATLLPVIAVNQKPT</sequence>
<evidence type="ECO:0000313" key="1">
    <source>
        <dbReference type="EMBL" id="MFC4014215.1"/>
    </source>
</evidence>
<keyword evidence="2" id="KW-1185">Reference proteome</keyword>
<dbReference type="Proteomes" id="UP001595851">
    <property type="component" value="Unassembled WGS sequence"/>
</dbReference>
<comment type="caution">
    <text evidence="1">The sequence shown here is derived from an EMBL/GenBank/DDBJ whole genome shotgun (WGS) entry which is preliminary data.</text>
</comment>
<reference evidence="2" key="1">
    <citation type="journal article" date="2019" name="Int. J. Syst. Evol. Microbiol.">
        <title>The Global Catalogue of Microorganisms (GCM) 10K type strain sequencing project: providing services to taxonomists for standard genome sequencing and annotation.</title>
        <authorList>
            <consortium name="The Broad Institute Genomics Platform"/>
            <consortium name="The Broad Institute Genome Sequencing Center for Infectious Disease"/>
            <person name="Wu L."/>
            <person name="Ma J."/>
        </authorList>
    </citation>
    <scope>NUCLEOTIDE SEQUENCE [LARGE SCALE GENOMIC DNA]</scope>
    <source>
        <strain evidence="2">TBRC 1276</strain>
    </source>
</reference>